<dbReference type="InterPro" id="IPR002933">
    <property type="entry name" value="Peptidase_M20"/>
</dbReference>
<comment type="caution">
    <text evidence="10">The sequence shown here is derived from an EMBL/GenBank/DDBJ whole genome shotgun (WGS) entry which is preliminary data.</text>
</comment>
<feature type="binding site" evidence="7">
    <location>
        <position position="222"/>
    </location>
    <ligand>
        <name>Zn(2+)</name>
        <dbReference type="ChEBI" id="CHEBI:29105"/>
        <label>1</label>
    </ligand>
</feature>
<evidence type="ECO:0000259" key="9">
    <source>
        <dbReference type="Pfam" id="PF07687"/>
    </source>
</evidence>
<dbReference type="Gene3D" id="1.10.150.900">
    <property type="match status" value="1"/>
</dbReference>
<dbReference type="Gene3D" id="3.30.70.360">
    <property type="match status" value="1"/>
</dbReference>
<dbReference type="GO" id="GO:0046872">
    <property type="term" value="F:metal ion binding"/>
    <property type="evidence" value="ECO:0007669"/>
    <property type="project" value="UniProtKB-KW"/>
</dbReference>
<dbReference type="AlphaFoldDB" id="A0A8H7NE05"/>
<dbReference type="FunFam" id="3.40.630.10:FF:000027">
    <property type="entry name" value="N-fatty-acyl-amino acid synthase/hydrolase PM20D1"/>
    <property type="match status" value="1"/>
</dbReference>
<protein>
    <recommendedName>
        <fullName evidence="9">Peptidase M20 dimerisation domain-containing protein</fullName>
    </recommendedName>
</protein>
<proteinExistence type="inferred from homology"/>
<feature type="domain" description="Peptidase M20 dimerisation" evidence="9">
    <location>
        <begin position="306"/>
        <end position="458"/>
    </location>
</feature>
<dbReference type="PROSITE" id="PS00759">
    <property type="entry name" value="ARGE_DAPE_CPG2_2"/>
    <property type="match status" value="1"/>
</dbReference>
<evidence type="ECO:0000313" key="10">
    <source>
        <dbReference type="EMBL" id="KAF9754119.1"/>
    </source>
</evidence>
<evidence type="ECO:0000313" key="11">
    <source>
        <dbReference type="Proteomes" id="UP000616885"/>
    </source>
</evidence>
<dbReference type="SUPFAM" id="SSF53187">
    <property type="entry name" value="Zn-dependent exopeptidases"/>
    <property type="match status" value="1"/>
</dbReference>
<feature type="active site" evidence="6">
    <location>
        <position position="189"/>
    </location>
</feature>
<accession>A0A8H7NE05</accession>
<name>A0A8H7NE05_BIOOC</name>
<comment type="similarity">
    <text evidence="1">Belongs to the peptidase M20A family.</text>
</comment>
<dbReference type="PROSITE" id="PS00758">
    <property type="entry name" value="ARGE_DAPE_CPG2_1"/>
    <property type="match status" value="1"/>
</dbReference>
<feature type="active site" description="Proton acceptor" evidence="6">
    <location>
        <position position="256"/>
    </location>
</feature>
<gene>
    <name evidence="10" type="ORF">IM811_012877</name>
</gene>
<evidence type="ECO:0000256" key="2">
    <source>
        <dbReference type="ARBA" id="ARBA00022670"/>
    </source>
</evidence>
<dbReference type="GO" id="GO:0004181">
    <property type="term" value="F:metallocarboxypeptidase activity"/>
    <property type="evidence" value="ECO:0007669"/>
    <property type="project" value="InterPro"/>
</dbReference>
<dbReference type="InterPro" id="IPR036264">
    <property type="entry name" value="Bact_exopeptidase_dim_dom"/>
</dbReference>
<dbReference type="SUPFAM" id="SSF55031">
    <property type="entry name" value="Bacterial exopeptidase dimerisation domain"/>
    <property type="match status" value="1"/>
</dbReference>
<dbReference type="Pfam" id="PF01546">
    <property type="entry name" value="Peptidase_M20"/>
    <property type="match status" value="1"/>
</dbReference>
<keyword evidence="4" id="KW-0378">Hydrolase</keyword>
<dbReference type="CDD" id="cd05674">
    <property type="entry name" value="M20_yscS"/>
    <property type="match status" value="1"/>
</dbReference>
<feature type="region of interest" description="Disordered" evidence="8">
    <location>
        <begin position="59"/>
        <end position="85"/>
    </location>
</feature>
<dbReference type="Gene3D" id="3.40.630.10">
    <property type="entry name" value="Zn peptidases"/>
    <property type="match status" value="1"/>
</dbReference>
<feature type="binding site" evidence="7">
    <location>
        <position position="222"/>
    </location>
    <ligand>
        <name>Zn(2+)</name>
        <dbReference type="ChEBI" id="CHEBI:29105"/>
        <label>2</label>
    </ligand>
</feature>
<dbReference type="InterPro" id="IPR017141">
    <property type="entry name" value="Pept_M20_carboxypep"/>
</dbReference>
<dbReference type="PANTHER" id="PTHR45962">
    <property type="entry name" value="N-FATTY-ACYL-AMINO ACID SYNTHASE/HYDROLASE PM20D1"/>
    <property type="match status" value="1"/>
</dbReference>
<evidence type="ECO:0000256" key="8">
    <source>
        <dbReference type="SAM" id="MobiDB-lite"/>
    </source>
</evidence>
<keyword evidence="3 7" id="KW-0479">Metal-binding</keyword>
<reference evidence="10" key="1">
    <citation type="submission" date="2020-10" db="EMBL/GenBank/DDBJ databases">
        <title>High-Quality Genome Resource of Clonostachys rosea strain S41 by Oxford Nanopore Long-Read Sequencing.</title>
        <authorList>
            <person name="Wang H."/>
        </authorList>
    </citation>
    <scope>NUCLEOTIDE SEQUENCE</scope>
    <source>
        <strain evidence="10">S41</strain>
    </source>
</reference>
<dbReference type="InterPro" id="IPR001261">
    <property type="entry name" value="ArgE/DapE_CS"/>
</dbReference>
<evidence type="ECO:0000256" key="6">
    <source>
        <dbReference type="PIRSR" id="PIRSR037217-1"/>
    </source>
</evidence>
<feature type="binding site" evidence="7">
    <location>
        <position position="568"/>
    </location>
    <ligand>
        <name>Zn(2+)</name>
        <dbReference type="ChEBI" id="CHEBI:29105"/>
        <label>1</label>
    </ligand>
</feature>
<evidence type="ECO:0000256" key="3">
    <source>
        <dbReference type="ARBA" id="ARBA00022723"/>
    </source>
</evidence>
<evidence type="ECO:0000256" key="1">
    <source>
        <dbReference type="ARBA" id="ARBA00006247"/>
    </source>
</evidence>
<dbReference type="InterPro" id="IPR047177">
    <property type="entry name" value="Pept_M20A"/>
</dbReference>
<sequence length="599" mass="66346">MAEKALLSSQLGSPSTAPPRHRNRPLAHIARGIAVLSMLLLSLQIFHHLSPRTFRNDGHCMRPETETGTLGGQSLSRCPAQNKVSPVARPDITEKNVNQLFKSDSFRDLSVQRLSGAIQVPTETFENLGRLGEDKRWDVFYNFEKYLKKTFPLLHEKLHLELVNEHGLLYTWQGSDEQLKPILLMAHQDTVPVAADTLSEWKYPPYSGHFDGQFIYGRGSQDCKNNLIAILSSITSLLDQDFVPRRTVVLSFGFDEETSGFQYGAARLSKRITDIWGPDSFAIVVDEGQTLIVDRFGRSFGIPQVSERGYFDLEVTVHIPGGHSSIPPAHTSIGILAQAVTTLENAAEANFPLELRTDNPFYTLLQCAAEDPSTEMPNELRDAIGDPQGTSKIVKLLSHDPIIKSLFHTTQAVTIFQGGNKANALPAFANGLINYRVSSTETVAQVREKLINTLKPVADKFGLKFTAGPKPGVGEPPAEVPEYTLALSWNNAALESSPVTSTDSPTWSTLTGVIKHVFDESVDGGDVTVAPMQIIGNTDTRYYWDLSPQIYRFGPGRDRHNDGPGGIHDVNEHVPIEIHLEAILFFHEFIRVFDEADLE</sequence>
<organism evidence="10 11">
    <name type="scientific">Bionectria ochroleuca</name>
    <name type="common">Gliocladium roseum</name>
    <dbReference type="NCBI Taxonomy" id="29856"/>
    <lineage>
        <taxon>Eukaryota</taxon>
        <taxon>Fungi</taxon>
        <taxon>Dikarya</taxon>
        <taxon>Ascomycota</taxon>
        <taxon>Pezizomycotina</taxon>
        <taxon>Sordariomycetes</taxon>
        <taxon>Hypocreomycetidae</taxon>
        <taxon>Hypocreales</taxon>
        <taxon>Bionectriaceae</taxon>
        <taxon>Clonostachys</taxon>
    </lineage>
</organism>
<keyword evidence="2" id="KW-0645">Protease</keyword>
<dbReference type="Proteomes" id="UP000616885">
    <property type="component" value="Unassembled WGS sequence"/>
</dbReference>
<dbReference type="PIRSF" id="PIRSF037217">
    <property type="entry name" value="Carboxypeptidase_S"/>
    <property type="match status" value="1"/>
</dbReference>
<evidence type="ECO:0000256" key="4">
    <source>
        <dbReference type="ARBA" id="ARBA00022801"/>
    </source>
</evidence>
<dbReference type="GO" id="GO:0051603">
    <property type="term" value="P:proteolysis involved in protein catabolic process"/>
    <property type="evidence" value="ECO:0007669"/>
    <property type="project" value="TreeGrafter"/>
</dbReference>
<evidence type="ECO:0000256" key="5">
    <source>
        <dbReference type="ARBA" id="ARBA00022833"/>
    </source>
</evidence>
<dbReference type="EMBL" id="JADCTT010000004">
    <property type="protein sequence ID" value="KAF9754119.1"/>
    <property type="molecule type" value="Genomic_DNA"/>
</dbReference>
<evidence type="ECO:0000256" key="7">
    <source>
        <dbReference type="PIRSR" id="PIRSR037217-2"/>
    </source>
</evidence>
<feature type="compositionally biased region" description="Polar residues" evidence="8">
    <location>
        <begin position="66"/>
        <end position="76"/>
    </location>
</feature>
<dbReference type="InterPro" id="IPR011650">
    <property type="entry name" value="Peptidase_M20_dimer"/>
</dbReference>
<feature type="binding site" evidence="7">
    <location>
        <position position="257"/>
    </location>
    <ligand>
        <name>Zn(2+)</name>
        <dbReference type="ChEBI" id="CHEBI:29105"/>
        <label>1</label>
    </ligand>
</feature>
<feature type="region of interest" description="Disordered" evidence="8">
    <location>
        <begin position="1"/>
        <end position="23"/>
    </location>
</feature>
<feature type="binding site" evidence="7">
    <location>
        <position position="286"/>
    </location>
    <ligand>
        <name>Zn(2+)</name>
        <dbReference type="ChEBI" id="CHEBI:29105"/>
        <label>2</label>
    </ligand>
</feature>
<feature type="binding site" evidence="7">
    <location>
        <position position="187"/>
    </location>
    <ligand>
        <name>Zn(2+)</name>
        <dbReference type="ChEBI" id="CHEBI:29105"/>
        <label>2</label>
    </ligand>
</feature>
<keyword evidence="5 7" id="KW-0862">Zinc</keyword>
<dbReference type="Pfam" id="PF07687">
    <property type="entry name" value="M20_dimer"/>
    <property type="match status" value="1"/>
</dbReference>
<dbReference type="PANTHER" id="PTHR45962:SF1">
    <property type="entry name" value="N-FATTY-ACYL-AMINO ACID SYNTHASE_HYDROLASE PM20D1"/>
    <property type="match status" value="1"/>
</dbReference>
<dbReference type="GO" id="GO:0000328">
    <property type="term" value="C:fungal-type vacuole lumen"/>
    <property type="evidence" value="ECO:0007669"/>
    <property type="project" value="TreeGrafter"/>
</dbReference>